<dbReference type="InterPro" id="IPR005828">
    <property type="entry name" value="MFS_sugar_transport-like"/>
</dbReference>
<dbReference type="GO" id="GO:0005886">
    <property type="term" value="C:plasma membrane"/>
    <property type="evidence" value="ECO:0007669"/>
    <property type="project" value="UniProtKB-SubCell"/>
</dbReference>
<protein>
    <submittedName>
        <fullName evidence="11">Sugar transport protein</fullName>
    </submittedName>
</protein>
<dbReference type="KEGG" id="acan:ACA1_048590"/>
<dbReference type="InterPro" id="IPR036259">
    <property type="entry name" value="MFS_trans_sf"/>
</dbReference>
<evidence type="ECO:0000256" key="6">
    <source>
        <dbReference type="ARBA" id="ARBA00022989"/>
    </source>
</evidence>
<feature type="compositionally biased region" description="Low complexity" evidence="8">
    <location>
        <begin position="386"/>
        <end position="400"/>
    </location>
</feature>
<feature type="transmembrane region" description="Helical" evidence="9">
    <location>
        <begin position="180"/>
        <end position="200"/>
    </location>
</feature>
<evidence type="ECO:0000256" key="5">
    <source>
        <dbReference type="ARBA" id="ARBA00022847"/>
    </source>
</evidence>
<evidence type="ECO:0000256" key="9">
    <source>
        <dbReference type="SAM" id="Phobius"/>
    </source>
</evidence>
<dbReference type="GO" id="GO:0015293">
    <property type="term" value="F:symporter activity"/>
    <property type="evidence" value="ECO:0007669"/>
    <property type="project" value="UniProtKB-KW"/>
</dbReference>
<dbReference type="Gene3D" id="1.20.1250.20">
    <property type="entry name" value="MFS general substrate transporter like domains"/>
    <property type="match status" value="1"/>
</dbReference>
<keyword evidence="7 9" id="KW-0472">Membrane</keyword>
<dbReference type="InterPro" id="IPR020846">
    <property type="entry name" value="MFS_dom"/>
</dbReference>
<name>L8GFV2_ACACF</name>
<feature type="transmembrane region" description="Helical" evidence="9">
    <location>
        <begin position="206"/>
        <end position="229"/>
    </location>
</feature>
<feature type="compositionally biased region" description="Low complexity" evidence="8">
    <location>
        <begin position="343"/>
        <end position="363"/>
    </location>
</feature>
<feature type="region of interest" description="Disordered" evidence="8">
    <location>
        <begin position="59"/>
        <end position="82"/>
    </location>
</feature>
<dbReference type="Proteomes" id="UP000011083">
    <property type="component" value="Unassembled WGS sequence"/>
</dbReference>
<evidence type="ECO:0000256" key="7">
    <source>
        <dbReference type="ARBA" id="ARBA00023136"/>
    </source>
</evidence>
<keyword evidence="5" id="KW-0769">Symport</keyword>
<evidence type="ECO:0000259" key="10">
    <source>
        <dbReference type="PROSITE" id="PS50850"/>
    </source>
</evidence>
<keyword evidence="11" id="KW-0762">Sugar transport</keyword>
<dbReference type="Pfam" id="PF00083">
    <property type="entry name" value="Sugar_tr"/>
    <property type="match status" value="1"/>
</dbReference>
<evidence type="ECO:0000256" key="8">
    <source>
        <dbReference type="SAM" id="MobiDB-lite"/>
    </source>
</evidence>
<feature type="domain" description="Major facilitator superfamily (MFS) profile" evidence="10">
    <location>
        <begin position="1"/>
        <end position="301"/>
    </location>
</feature>
<accession>L8GFV2</accession>
<dbReference type="VEuPathDB" id="AmoebaDB:ACA1_048590"/>
<evidence type="ECO:0000313" key="11">
    <source>
        <dbReference type="EMBL" id="ELR11056.1"/>
    </source>
</evidence>
<evidence type="ECO:0000256" key="3">
    <source>
        <dbReference type="ARBA" id="ARBA00022475"/>
    </source>
</evidence>
<dbReference type="PROSITE" id="PS50850">
    <property type="entry name" value="MFS"/>
    <property type="match status" value="1"/>
</dbReference>
<dbReference type="GeneID" id="14911467"/>
<organism evidence="11 12">
    <name type="scientific">Acanthamoeba castellanii (strain ATCC 30010 / Neff)</name>
    <dbReference type="NCBI Taxonomy" id="1257118"/>
    <lineage>
        <taxon>Eukaryota</taxon>
        <taxon>Amoebozoa</taxon>
        <taxon>Discosea</taxon>
        <taxon>Longamoebia</taxon>
        <taxon>Centramoebida</taxon>
        <taxon>Acanthamoebidae</taxon>
        <taxon>Acanthamoeba</taxon>
    </lineage>
</organism>
<feature type="transmembrane region" description="Helical" evidence="9">
    <location>
        <begin position="275"/>
        <end position="298"/>
    </location>
</feature>
<feature type="transmembrane region" description="Helical" evidence="9">
    <location>
        <begin position="241"/>
        <end position="263"/>
    </location>
</feature>
<feature type="region of interest" description="Disordered" evidence="8">
    <location>
        <begin position="343"/>
        <end position="368"/>
    </location>
</feature>
<evidence type="ECO:0000256" key="4">
    <source>
        <dbReference type="ARBA" id="ARBA00022692"/>
    </source>
</evidence>
<dbReference type="EMBL" id="KB008164">
    <property type="protein sequence ID" value="ELR11056.1"/>
    <property type="molecule type" value="Genomic_DNA"/>
</dbReference>
<evidence type="ECO:0000256" key="2">
    <source>
        <dbReference type="ARBA" id="ARBA00022448"/>
    </source>
</evidence>
<dbReference type="SUPFAM" id="SSF103473">
    <property type="entry name" value="MFS general substrate transporter"/>
    <property type="match status" value="1"/>
</dbReference>
<feature type="region of interest" description="Disordered" evidence="8">
    <location>
        <begin position="386"/>
        <end position="445"/>
    </location>
</feature>
<sequence>MLVPMLGVAAGRMDEAERVVSDMEAKAVRWNAALGARLPAFLASCFLSLSSPRHSPVATHASSSGGYDVSSNEYDAVDEEEGEKEGHVIAIVPRRSTPLREVVGAIFLRYPRHTVLGLSLMVAQAFFYNAIFFSYAIILVEFYGVASEKVGLYLVPFAIGNFLGPITLGPLFDTIGRRQMIALTYSLSAVLLIITGWLFAGGMIGALVQAVLWSVVFFFSSPAASAAYLTVSEIFPLEIRALAISFFYSVGTGLGGVAAPLLFGWLLETGRAENIFYGYVLAAALMLVAAIVETVIGVDAEQKSLESITAPLSAAPAPASPSTGASSLASSTSSLFVSTPHSSSFSSLPLPPQSSLRSSSSSRSHTRPWRAHHDLAALRALGSLTPSYHPHASPSVPPAVSRDEREMDDIDLSEDRQQQQQQQLRPGVPDIPKQLLPAAGSAQHD</sequence>
<feature type="compositionally biased region" description="Polar residues" evidence="8">
    <location>
        <begin position="60"/>
        <end position="73"/>
    </location>
</feature>
<keyword evidence="4 9" id="KW-0812">Transmembrane</keyword>
<comment type="subcellular location">
    <subcellularLocation>
        <location evidence="1">Cell membrane</location>
        <topology evidence="1">Multi-pass membrane protein</topology>
    </subcellularLocation>
</comment>
<evidence type="ECO:0000256" key="1">
    <source>
        <dbReference type="ARBA" id="ARBA00004651"/>
    </source>
</evidence>
<feature type="transmembrane region" description="Helical" evidence="9">
    <location>
        <begin position="115"/>
        <end position="138"/>
    </location>
</feature>
<proteinExistence type="predicted"/>
<keyword evidence="2" id="KW-0813">Transport</keyword>
<dbReference type="InterPro" id="IPR051084">
    <property type="entry name" value="H+-coupled_symporters"/>
</dbReference>
<keyword evidence="12" id="KW-1185">Reference proteome</keyword>
<evidence type="ECO:0000313" key="12">
    <source>
        <dbReference type="Proteomes" id="UP000011083"/>
    </source>
</evidence>
<reference evidence="11 12" key="1">
    <citation type="journal article" date="2013" name="Genome Biol.">
        <title>Genome of Acanthamoeba castellanii highlights extensive lateral gene transfer and early evolution of tyrosine kinase signaling.</title>
        <authorList>
            <person name="Clarke M."/>
            <person name="Lohan A.J."/>
            <person name="Liu B."/>
            <person name="Lagkouvardos I."/>
            <person name="Roy S."/>
            <person name="Zafar N."/>
            <person name="Bertelli C."/>
            <person name="Schilde C."/>
            <person name="Kianianmomeni A."/>
            <person name="Burglin T.R."/>
            <person name="Frech C."/>
            <person name="Turcotte B."/>
            <person name="Kopec K.O."/>
            <person name="Synnott J.M."/>
            <person name="Choo C."/>
            <person name="Paponov I."/>
            <person name="Finkler A."/>
            <person name="Soon Heng Tan C."/>
            <person name="Hutchins A.P."/>
            <person name="Weinmeier T."/>
            <person name="Rattei T."/>
            <person name="Chu J.S."/>
            <person name="Gimenez G."/>
            <person name="Irimia M."/>
            <person name="Rigden D.J."/>
            <person name="Fitzpatrick D.A."/>
            <person name="Lorenzo-Morales J."/>
            <person name="Bateman A."/>
            <person name="Chiu C.H."/>
            <person name="Tang P."/>
            <person name="Hegemann P."/>
            <person name="Fromm H."/>
            <person name="Raoult D."/>
            <person name="Greub G."/>
            <person name="Miranda-Saavedra D."/>
            <person name="Chen N."/>
            <person name="Nash P."/>
            <person name="Ginger M.L."/>
            <person name="Horn M."/>
            <person name="Schaap P."/>
            <person name="Caler L."/>
            <person name="Loftus B."/>
        </authorList>
    </citation>
    <scope>NUCLEOTIDE SEQUENCE [LARGE SCALE GENOMIC DNA]</scope>
    <source>
        <strain evidence="11 12">Neff</strain>
    </source>
</reference>
<dbReference type="RefSeq" id="XP_004333069.1">
    <property type="nucleotide sequence ID" value="XM_004333021.1"/>
</dbReference>
<feature type="transmembrane region" description="Helical" evidence="9">
    <location>
        <begin position="150"/>
        <end position="168"/>
    </location>
</feature>
<gene>
    <name evidence="11" type="ORF">ACA1_048590</name>
</gene>
<keyword evidence="6 9" id="KW-1133">Transmembrane helix</keyword>
<keyword evidence="3" id="KW-1003">Cell membrane</keyword>
<dbReference type="PANTHER" id="PTHR43528:SF1">
    <property type="entry name" value="ALPHA-KETOGLUTARATE PERMEASE"/>
    <property type="match status" value="1"/>
</dbReference>
<dbReference type="PANTHER" id="PTHR43528">
    <property type="entry name" value="ALPHA-KETOGLUTARATE PERMEASE"/>
    <property type="match status" value="1"/>
</dbReference>
<dbReference type="AlphaFoldDB" id="L8GFV2"/>